<proteinExistence type="predicted"/>
<keyword evidence="1" id="KW-0472">Membrane</keyword>
<evidence type="ECO:0000256" key="1">
    <source>
        <dbReference type="SAM" id="Phobius"/>
    </source>
</evidence>
<feature type="transmembrane region" description="Helical" evidence="1">
    <location>
        <begin position="12"/>
        <end position="30"/>
    </location>
</feature>
<dbReference type="Proteomes" id="UP000095746">
    <property type="component" value="Unassembled WGS sequence"/>
</dbReference>
<dbReference type="RefSeq" id="WP_226916943.1">
    <property type="nucleotide sequence ID" value="NZ_JAJBMR010000025.1"/>
</dbReference>
<dbReference type="InterPro" id="IPR008875">
    <property type="entry name" value="TraX"/>
</dbReference>
<feature type="transmembrane region" description="Helical" evidence="1">
    <location>
        <begin position="227"/>
        <end position="248"/>
    </location>
</feature>
<organism evidence="2 3">
    <name type="scientific">Flavonifractor plautii</name>
    <name type="common">Fusobacterium plautii</name>
    <dbReference type="NCBI Taxonomy" id="292800"/>
    <lineage>
        <taxon>Bacteria</taxon>
        <taxon>Bacillati</taxon>
        <taxon>Bacillota</taxon>
        <taxon>Clostridia</taxon>
        <taxon>Eubacteriales</taxon>
        <taxon>Oscillospiraceae</taxon>
        <taxon>Flavonifractor</taxon>
    </lineage>
</organism>
<accession>A0A174TKU8</accession>
<dbReference type="EMBL" id="CYZT01000668">
    <property type="protein sequence ID" value="CUQ08767.1"/>
    <property type="molecule type" value="Genomic_DNA"/>
</dbReference>
<reference evidence="2 3" key="1">
    <citation type="submission" date="2015-09" db="EMBL/GenBank/DDBJ databases">
        <authorList>
            <consortium name="Pathogen Informatics"/>
        </authorList>
    </citation>
    <scope>NUCLEOTIDE SEQUENCE [LARGE SCALE GENOMIC DNA]</scope>
    <source>
        <strain evidence="2 3">2789STDY5608854</strain>
    </source>
</reference>
<feature type="transmembrane region" description="Helical" evidence="1">
    <location>
        <begin position="37"/>
        <end position="58"/>
    </location>
</feature>
<gene>
    <name evidence="2" type="ORF">ERS852411_03957</name>
</gene>
<dbReference type="AlphaFoldDB" id="A0A174TKU8"/>
<name>A0A174TKU8_FLAPL</name>
<feature type="transmembrane region" description="Helical" evidence="1">
    <location>
        <begin position="100"/>
        <end position="126"/>
    </location>
</feature>
<feature type="transmembrane region" description="Helical" evidence="1">
    <location>
        <begin position="199"/>
        <end position="215"/>
    </location>
</feature>
<protein>
    <submittedName>
        <fullName evidence="2">Conjugal transfer protein TrbP</fullName>
    </submittedName>
</protein>
<feature type="transmembrane region" description="Helical" evidence="1">
    <location>
        <begin position="70"/>
        <end position="88"/>
    </location>
</feature>
<feature type="transmembrane region" description="Helical" evidence="1">
    <location>
        <begin position="176"/>
        <end position="193"/>
    </location>
</feature>
<keyword evidence="1" id="KW-1133">Transmembrane helix</keyword>
<sequence>MERYKKTDANTIKLIAVIAMTIDHVTWMIYPGYPKEFVPILLHIIGRLTCPIMCYFIAEGYHYTKNLNKYTVRLFLFAFISHFTYVFASMDFVNWKSFIPFYYGSILNQTSVMWSLAWGVVMLRVVNCRSVQKNTVKVILIVLICLISFPSDWSCVASLCILAFGTNRGKFKTQMLWMVFYVAIYATVYFFAIDKVYGLLQMGIIFAIPIIRLYNGQRGNNEKLNRVMKWLFYLYYPLHLLIIGWIQYAR</sequence>
<evidence type="ECO:0000313" key="3">
    <source>
        <dbReference type="Proteomes" id="UP000095746"/>
    </source>
</evidence>
<dbReference type="Pfam" id="PF05857">
    <property type="entry name" value="TraX"/>
    <property type="match status" value="1"/>
</dbReference>
<evidence type="ECO:0000313" key="2">
    <source>
        <dbReference type="EMBL" id="CUQ08767.1"/>
    </source>
</evidence>
<keyword evidence="1" id="KW-0812">Transmembrane</keyword>